<protein>
    <submittedName>
        <fullName evidence="1">Uncharacterized protein</fullName>
    </submittedName>
</protein>
<sequence length="68" mass="7220">MEGLGPSGCRRRIRTQAEGLEIRFRVGGGKPPRPPQVSEALPEAEVADGLTGLDIRAARLEIASPPDT</sequence>
<dbReference type="AlphaFoldDB" id="A0AAV9EH19"/>
<accession>A0AAV9EH19</accession>
<dbReference type="Proteomes" id="UP001180020">
    <property type="component" value="Unassembled WGS sequence"/>
</dbReference>
<comment type="caution">
    <text evidence="1">The sequence shown here is derived from an EMBL/GenBank/DDBJ whole genome shotgun (WGS) entry which is preliminary data.</text>
</comment>
<reference evidence="1" key="2">
    <citation type="submission" date="2023-06" db="EMBL/GenBank/DDBJ databases">
        <authorList>
            <person name="Ma L."/>
            <person name="Liu K.-W."/>
            <person name="Li Z."/>
            <person name="Hsiao Y.-Y."/>
            <person name="Qi Y."/>
            <person name="Fu T."/>
            <person name="Tang G."/>
            <person name="Zhang D."/>
            <person name="Sun W.-H."/>
            <person name="Liu D.-K."/>
            <person name="Li Y."/>
            <person name="Chen G.-Z."/>
            <person name="Liu X.-D."/>
            <person name="Liao X.-Y."/>
            <person name="Jiang Y.-T."/>
            <person name="Yu X."/>
            <person name="Hao Y."/>
            <person name="Huang J."/>
            <person name="Zhao X.-W."/>
            <person name="Ke S."/>
            <person name="Chen Y.-Y."/>
            <person name="Wu W.-L."/>
            <person name="Hsu J.-L."/>
            <person name="Lin Y.-F."/>
            <person name="Huang M.-D."/>
            <person name="Li C.-Y."/>
            <person name="Huang L."/>
            <person name="Wang Z.-W."/>
            <person name="Zhao X."/>
            <person name="Zhong W.-Y."/>
            <person name="Peng D.-H."/>
            <person name="Ahmad S."/>
            <person name="Lan S."/>
            <person name="Zhang J.-S."/>
            <person name="Tsai W.-C."/>
            <person name="Van De Peer Y."/>
            <person name="Liu Z.-J."/>
        </authorList>
    </citation>
    <scope>NUCLEOTIDE SEQUENCE</scope>
    <source>
        <strain evidence="1">CP</strain>
        <tissue evidence="1">Leaves</tissue>
    </source>
</reference>
<dbReference type="EMBL" id="JAUJYO010000007">
    <property type="protein sequence ID" value="KAK1312806.1"/>
    <property type="molecule type" value="Genomic_DNA"/>
</dbReference>
<proteinExistence type="predicted"/>
<reference evidence="1" key="1">
    <citation type="journal article" date="2023" name="Nat. Commun.">
        <title>Diploid and tetraploid genomes of Acorus and the evolution of monocots.</title>
        <authorList>
            <person name="Ma L."/>
            <person name="Liu K.W."/>
            <person name="Li Z."/>
            <person name="Hsiao Y.Y."/>
            <person name="Qi Y."/>
            <person name="Fu T."/>
            <person name="Tang G.D."/>
            <person name="Zhang D."/>
            <person name="Sun W.H."/>
            <person name="Liu D.K."/>
            <person name="Li Y."/>
            <person name="Chen G.Z."/>
            <person name="Liu X.D."/>
            <person name="Liao X.Y."/>
            <person name="Jiang Y.T."/>
            <person name="Yu X."/>
            <person name="Hao Y."/>
            <person name="Huang J."/>
            <person name="Zhao X.W."/>
            <person name="Ke S."/>
            <person name="Chen Y.Y."/>
            <person name="Wu W.L."/>
            <person name="Hsu J.L."/>
            <person name="Lin Y.F."/>
            <person name="Huang M.D."/>
            <person name="Li C.Y."/>
            <person name="Huang L."/>
            <person name="Wang Z.W."/>
            <person name="Zhao X."/>
            <person name="Zhong W.Y."/>
            <person name="Peng D.H."/>
            <person name="Ahmad S."/>
            <person name="Lan S."/>
            <person name="Zhang J.S."/>
            <person name="Tsai W.C."/>
            <person name="Van de Peer Y."/>
            <person name="Liu Z.J."/>
        </authorList>
    </citation>
    <scope>NUCLEOTIDE SEQUENCE</scope>
    <source>
        <strain evidence="1">CP</strain>
    </source>
</reference>
<gene>
    <name evidence="1" type="ORF">QJS10_CPA07g01300</name>
</gene>
<name>A0AAV9EH19_ACOCL</name>
<organism evidence="1 2">
    <name type="scientific">Acorus calamus</name>
    <name type="common">Sweet flag</name>
    <dbReference type="NCBI Taxonomy" id="4465"/>
    <lineage>
        <taxon>Eukaryota</taxon>
        <taxon>Viridiplantae</taxon>
        <taxon>Streptophyta</taxon>
        <taxon>Embryophyta</taxon>
        <taxon>Tracheophyta</taxon>
        <taxon>Spermatophyta</taxon>
        <taxon>Magnoliopsida</taxon>
        <taxon>Liliopsida</taxon>
        <taxon>Acoraceae</taxon>
        <taxon>Acorus</taxon>
    </lineage>
</organism>
<evidence type="ECO:0000313" key="2">
    <source>
        <dbReference type="Proteomes" id="UP001180020"/>
    </source>
</evidence>
<evidence type="ECO:0000313" key="1">
    <source>
        <dbReference type="EMBL" id="KAK1312806.1"/>
    </source>
</evidence>
<keyword evidence="2" id="KW-1185">Reference proteome</keyword>